<sequence length="746" mass="85350">MTKTTLRFIATSVLITVQTLTSISVLASDTISIERIFQSPSLSGSAPSKLKLSPDGERVTFIKGKATDFERYDLWEYHLKSGKTRILFDADDLHTGNENLSDEEKARRERMRVYGSGILDYAWSPQSDALVFPLAGDIYYYKLGNKAAKKLVETPEFETDVRFSPKGNYITYIRNQNLYVTHIESGVEEAVTTEGGGDIKYGMAEFVSQEEMSRMTGYWWSPDEKHLAVTKVDESPVDTITRSEIYADSIKMIEQKYPKAGTNNVQIELAVINLDDKSKSWVPLSNTKDIYLARVKWMHHNALTFQVQSRDQKRLDLMAYHLNTQQVSTLISETSPTWINLHDDLYFSKQQQIIWASEKDGYKHLYLHDNNGKQLTQLTSGDWVVDSISAIDFENELIYFTGRKDSVTERHIYSVNMQTKKITRLSTPGYYHSPTFSKDASAYVNNRSSINTPPQVSLHNSEGKRLTWLSENKIDTTHPLADFQAQWVKPSFGKIRSQDNTTDLHYRLYTPKELKGKHPVIVYVYGGPIAQVVTNRWAGNRGLLFQYWVNKGYVVFSIDNRGSNYRGKAFEDVLYRAMGDIEVSDQISGVNFLKSLDYVDPNRIGVYGHSYGGYMALMSMFKAGDYFTAGVSGAPVTDWRLYDTHYTERYMGNPNIVDKAYTDASVFPYAHQLKGELLIYHGMADDNVLFTHSTMLYKHLQDLALPFHTMDYPGKKHSIRGKQTGTHLYNTITRFFDTHLDNRQQH</sequence>
<proteinExistence type="predicted"/>
<evidence type="ECO:0000313" key="3">
    <source>
        <dbReference type="EMBL" id="MFC3121222.1"/>
    </source>
</evidence>
<organism evidence="3 4">
    <name type="scientific">Agaribacter flavus</name>
    <dbReference type="NCBI Taxonomy" id="1902781"/>
    <lineage>
        <taxon>Bacteria</taxon>
        <taxon>Pseudomonadati</taxon>
        <taxon>Pseudomonadota</taxon>
        <taxon>Gammaproteobacteria</taxon>
        <taxon>Alteromonadales</taxon>
        <taxon>Alteromonadaceae</taxon>
        <taxon>Agaribacter</taxon>
    </lineage>
</organism>
<feature type="domain" description="Peptidase S9 prolyl oligopeptidase catalytic" evidence="1">
    <location>
        <begin position="545"/>
        <end position="742"/>
    </location>
</feature>
<dbReference type="Pfam" id="PF00930">
    <property type="entry name" value="DPPIV_N"/>
    <property type="match status" value="1"/>
</dbReference>
<dbReference type="InterPro" id="IPR001375">
    <property type="entry name" value="Peptidase_S9_cat"/>
</dbReference>
<comment type="caution">
    <text evidence="3">The sequence shown here is derived from an EMBL/GenBank/DDBJ whole genome shotgun (WGS) entry which is preliminary data.</text>
</comment>
<dbReference type="SUPFAM" id="SSF82171">
    <property type="entry name" value="DPP6 N-terminal domain-like"/>
    <property type="match status" value="1"/>
</dbReference>
<dbReference type="SUPFAM" id="SSF53474">
    <property type="entry name" value="alpha/beta-Hydrolases"/>
    <property type="match status" value="1"/>
</dbReference>
<dbReference type="RefSeq" id="WP_376919357.1">
    <property type="nucleotide sequence ID" value="NZ_JBHRSW010000007.1"/>
</dbReference>
<dbReference type="EMBL" id="JBHRSW010000007">
    <property type="protein sequence ID" value="MFC3121222.1"/>
    <property type="molecule type" value="Genomic_DNA"/>
</dbReference>
<dbReference type="PANTHER" id="PTHR11731:SF193">
    <property type="entry name" value="DIPEPTIDYL PEPTIDASE 9"/>
    <property type="match status" value="1"/>
</dbReference>
<accession>A0ABV7FQU8</accession>
<protein>
    <submittedName>
        <fullName evidence="3">DPP IV N-terminal domain-containing protein</fullName>
    </submittedName>
</protein>
<reference evidence="4" key="1">
    <citation type="journal article" date="2019" name="Int. J. Syst. Evol. Microbiol.">
        <title>The Global Catalogue of Microorganisms (GCM) 10K type strain sequencing project: providing services to taxonomists for standard genome sequencing and annotation.</title>
        <authorList>
            <consortium name="The Broad Institute Genomics Platform"/>
            <consortium name="The Broad Institute Genome Sequencing Center for Infectious Disease"/>
            <person name="Wu L."/>
            <person name="Ma J."/>
        </authorList>
    </citation>
    <scope>NUCLEOTIDE SEQUENCE [LARGE SCALE GENOMIC DNA]</scope>
    <source>
        <strain evidence="4">KCTC 52473</strain>
    </source>
</reference>
<keyword evidence="4" id="KW-1185">Reference proteome</keyword>
<evidence type="ECO:0000313" key="4">
    <source>
        <dbReference type="Proteomes" id="UP001595478"/>
    </source>
</evidence>
<evidence type="ECO:0000259" key="2">
    <source>
        <dbReference type="Pfam" id="PF00930"/>
    </source>
</evidence>
<evidence type="ECO:0000259" key="1">
    <source>
        <dbReference type="Pfam" id="PF00326"/>
    </source>
</evidence>
<dbReference type="Pfam" id="PF00326">
    <property type="entry name" value="Peptidase_S9"/>
    <property type="match status" value="1"/>
</dbReference>
<dbReference type="Proteomes" id="UP001595478">
    <property type="component" value="Unassembled WGS sequence"/>
</dbReference>
<dbReference type="PANTHER" id="PTHR11731">
    <property type="entry name" value="PROTEASE FAMILY S9B,C DIPEPTIDYL-PEPTIDASE IV-RELATED"/>
    <property type="match status" value="1"/>
</dbReference>
<dbReference type="InterPro" id="IPR029058">
    <property type="entry name" value="AB_hydrolase_fold"/>
</dbReference>
<name>A0ABV7FQU8_9ALTE</name>
<dbReference type="InterPro" id="IPR050278">
    <property type="entry name" value="Serine_Prot_S9B/DPPIV"/>
</dbReference>
<dbReference type="Gene3D" id="2.140.10.30">
    <property type="entry name" value="Dipeptidylpeptidase IV, N-terminal domain"/>
    <property type="match status" value="1"/>
</dbReference>
<dbReference type="InterPro" id="IPR002469">
    <property type="entry name" value="Peptidase_S9B_N"/>
</dbReference>
<feature type="domain" description="Dipeptidylpeptidase IV N-terminal" evidence="2">
    <location>
        <begin position="133"/>
        <end position="454"/>
    </location>
</feature>
<gene>
    <name evidence="3" type="ORF">ACFOHL_06285</name>
</gene>
<dbReference type="Gene3D" id="3.40.50.1820">
    <property type="entry name" value="alpha/beta hydrolase"/>
    <property type="match status" value="1"/>
</dbReference>